<dbReference type="InterPro" id="IPR011006">
    <property type="entry name" value="CheY-like_superfamily"/>
</dbReference>
<evidence type="ECO:0000259" key="8">
    <source>
        <dbReference type="PROSITE" id="PS50110"/>
    </source>
</evidence>
<keyword evidence="4 6" id="KW-0597">Phosphoprotein</keyword>
<dbReference type="PROSITE" id="PS50122">
    <property type="entry name" value="CHEB"/>
    <property type="match status" value="1"/>
</dbReference>
<accession>A0A9W6J3F1</accession>
<dbReference type="NCBIfam" id="NF001965">
    <property type="entry name" value="PRK00742.1"/>
    <property type="match status" value="1"/>
</dbReference>
<dbReference type="SUPFAM" id="SSF52172">
    <property type="entry name" value="CheY-like"/>
    <property type="match status" value="1"/>
</dbReference>
<keyword evidence="11" id="KW-1185">Reference proteome</keyword>
<dbReference type="CDD" id="cd17541">
    <property type="entry name" value="REC_CheB-like"/>
    <property type="match status" value="1"/>
</dbReference>
<evidence type="ECO:0000256" key="6">
    <source>
        <dbReference type="PROSITE-ProRule" id="PRU00169"/>
    </source>
</evidence>
<dbReference type="GO" id="GO:0000156">
    <property type="term" value="F:phosphorelay response regulator activity"/>
    <property type="evidence" value="ECO:0007669"/>
    <property type="project" value="InterPro"/>
</dbReference>
<evidence type="ECO:0000259" key="9">
    <source>
        <dbReference type="PROSITE" id="PS50122"/>
    </source>
</evidence>
<dbReference type="PANTHER" id="PTHR42872">
    <property type="entry name" value="PROTEIN-GLUTAMATE METHYLESTERASE/PROTEIN-GLUTAMINE GLUTAMINASE"/>
    <property type="match status" value="1"/>
</dbReference>
<protein>
    <recommendedName>
        <fullName evidence="4">Protein-glutamate methylesterase/protein-glutamine glutaminase</fullName>
        <ecNumber evidence="4">3.1.1.61</ecNumber>
        <ecNumber evidence="4">3.5.1.44</ecNumber>
    </recommendedName>
</protein>
<dbReference type="InterPro" id="IPR000673">
    <property type="entry name" value="Sig_transdc_resp-reg_Me-estase"/>
</dbReference>
<reference evidence="10" key="2">
    <citation type="submission" date="2023-01" db="EMBL/GenBank/DDBJ databases">
        <authorList>
            <person name="Sun Q."/>
            <person name="Evtushenko L."/>
        </authorList>
    </citation>
    <scope>NUCLEOTIDE SEQUENCE</scope>
    <source>
        <strain evidence="10">VKM B-2484</strain>
    </source>
</reference>
<comment type="catalytic activity">
    <reaction evidence="4">
        <text>L-glutaminyl-[protein] + H2O = L-glutamyl-[protein] + NH4(+)</text>
        <dbReference type="Rhea" id="RHEA:16441"/>
        <dbReference type="Rhea" id="RHEA-COMP:10207"/>
        <dbReference type="Rhea" id="RHEA-COMP:10208"/>
        <dbReference type="ChEBI" id="CHEBI:15377"/>
        <dbReference type="ChEBI" id="CHEBI:28938"/>
        <dbReference type="ChEBI" id="CHEBI:29973"/>
        <dbReference type="ChEBI" id="CHEBI:30011"/>
        <dbReference type="EC" id="3.5.1.44"/>
    </reaction>
</comment>
<dbReference type="RefSeq" id="WP_213375824.1">
    <property type="nucleotide sequence ID" value="NZ_JAHBGC010000052.1"/>
</dbReference>
<dbReference type="InterPro" id="IPR035909">
    <property type="entry name" value="CheB_C"/>
</dbReference>
<dbReference type="GO" id="GO:0005737">
    <property type="term" value="C:cytoplasm"/>
    <property type="evidence" value="ECO:0007669"/>
    <property type="project" value="UniProtKB-SubCell"/>
</dbReference>
<evidence type="ECO:0000256" key="5">
    <source>
        <dbReference type="PROSITE-ProRule" id="PRU00050"/>
    </source>
</evidence>
<dbReference type="GO" id="GO:0008984">
    <property type="term" value="F:protein-glutamate methylesterase activity"/>
    <property type="evidence" value="ECO:0007669"/>
    <property type="project" value="UniProtKB-UniRule"/>
</dbReference>
<dbReference type="CDD" id="cd16432">
    <property type="entry name" value="CheB_Rec"/>
    <property type="match status" value="1"/>
</dbReference>
<comment type="PTM">
    <text evidence="4">Phosphorylated by CheA. Phosphorylation of the N-terminal regulatory domain activates the methylesterase activity.</text>
</comment>
<dbReference type="GO" id="GO:0050568">
    <property type="term" value="F:protein-glutamine glutaminase activity"/>
    <property type="evidence" value="ECO:0007669"/>
    <property type="project" value="UniProtKB-UniRule"/>
</dbReference>
<feature type="domain" description="Response regulatory" evidence="8">
    <location>
        <begin position="19"/>
        <end position="137"/>
    </location>
</feature>
<keyword evidence="2 4" id="KW-0378">Hydrolase</keyword>
<evidence type="ECO:0000313" key="10">
    <source>
        <dbReference type="EMBL" id="GLK70096.1"/>
    </source>
</evidence>
<dbReference type="EMBL" id="BSFJ01000001">
    <property type="protein sequence ID" value="GLK70096.1"/>
    <property type="molecule type" value="Genomic_DNA"/>
</dbReference>
<dbReference type="EC" id="3.5.1.44" evidence="4"/>
<feature type="modified residue" description="4-aspartylphosphate" evidence="4 6">
    <location>
        <position position="70"/>
    </location>
</feature>
<dbReference type="InterPro" id="IPR001789">
    <property type="entry name" value="Sig_transdc_resp-reg_receiver"/>
</dbReference>
<comment type="similarity">
    <text evidence="4">Belongs to the CheB family.</text>
</comment>
<sequence length="382" mass="39219">MTPASAAPGGARPDATPIKVMIVDDSVFMRGILKSWLGESGEFEIVAVHANGRRAADDVARSQPDLVILDLEMPDMDGLTALPLILERRAGASVLVASALSRRGAEISLRALSLGAADYIPKPEAAHGASGVDVFRRELLARARSLGQRARRRSSTRAATGGAAAGGGVAGATSSVSRQGGKLRPYSMMPVNILAIGSSTGGPQALTRLFADIGPNIRNIPVVVVQHMPATFTAILAEHIARAAGRPCAEGRDGEPLLPGRIYVAPGGLHMDVVRGASSMQLRLSDGPVVNFCKPAVDPMFKSVAGLYGGSTLAAVLTGMGSDGAEGALRIAETGGSVIAQDEESSVVWGMPGATVALGACAGILPIGEIGLRINRMLGARE</sequence>
<feature type="active site" evidence="4 5">
    <location>
        <position position="199"/>
    </location>
</feature>
<dbReference type="PROSITE" id="PS50110">
    <property type="entry name" value="RESPONSE_REGULATORY"/>
    <property type="match status" value="1"/>
</dbReference>
<dbReference type="Gene3D" id="3.40.50.2300">
    <property type="match status" value="1"/>
</dbReference>
<feature type="active site" evidence="4 5">
    <location>
        <position position="323"/>
    </location>
</feature>
<dbReference type="SMART" id="SM00448">
    <property type="entry name" value="REC"/>
    <property type="match status" value="1"/>
</dbReference>
<dbReference type="Gene3D" id="3.40.50.180">
    <property type="entry name" value="Methylesterase CheB, C-terminal domain"/>
    <property type="match status" value="1"/>
</dbReference>
<feature type="domain" description="CheB-type methylesterase" evidence="9">
    <location>
        <begin position="185"/>
        <end position="381"/>
    </location>
</feature>
<comment type="caution">
    <text evidence="10">The sequence shown here is derived from an EMBL/GenBank/DDBJ whole genome shotgun (WGS) entry which is preliminary data.</text>
</comment>
<reference evidence="10" key="1">
    <citation type="journal article" date="2014" name="Int. J. Syst. Evol. Microbiol.">
        <title>Complete genome sequence of Corynebacterium casei LMG S-19264T (=DSM 44701T), isolated from a smear-ripened cheese.</title>
        <authorList>
            <consortium name="US DOE Joint Genome Institute (JGI-PGF)"/>
            <person name="Walter F."/>
            <person name="Albersmeier A."/>
            <person name="Kalinowski J."/>
            <person name="Ruckert C."/>
        </authorList>
    </citation>
    <scope>NUCLEOTIDE SEQUENCE</scope>
    <source>
        <strain evidence="10">VKM B-2484</strain>
    </source>
</reference>
<dbReference type="PIRSF" id="PIRSF000876">
    <property type="entry name" value="RR_chemtxs_CheB"/>
    <property type="match status" value="1"/>
</dbReference>
<comment type="function">
    <text evidence="4">Involved in chemotaxis. Part of a chemotaxis signal transduction system that modulates chemotaxis in response to various stimuli. Catalyzes the demethylation of specific methylglutamate residues introduced into the chemoreceptors (methyl-accepting chemotaxis proteins or MCP) by CheR. Also mediates the irreversible deamidation of specific glutamine residues to glutamic acid.</text>
</comment>
<comment type="catalytic activity">
    <reaction evidence="3 4">
        <text>[protein]-L-glutamate 5-O-methyl ester + H2O = L-glutamyl-[protein] + methanol + H(+)</text>
        <dbReference type="Rhea" id="RHEA:23236"/>
        <dbReference type="Rhea" id="RHEA-COMP:10208"/>
        <dbReference type="Rhea" id="RHEA-COMP:10311"/>
        <dbReference type="ChEBI" id="CHEBI:15377"/>
        <dbReference type="ChEBI" id="CHEBI:15378"/>
        <dbReference type="ChEBI" id="CHEBI:17790"/>
        <dbReference type="ChEBI" id="CHEBI:29973"/>
        <dbReference type="ChEBI" id="CHEBI:82795"/>
        <dbReference type="EC" id="3.1.1.61"/>
    </reaction>
</comment>
<keyword evidence="1 4" id="KW-0145">Chemotaxis</keyword>
<evidence type="ECO:0000256" key="3">
    <source>
        <dbReference type="ARBA" id="ARBA00048267"/>
    </source>
</evidence>
<dbReference type="HAMAP" id="MF_00099">
    <property type="entry name" value="CheB_chemtxs"/>
    <property type="match status" value="1"/>
</dbReference>
<evidence type="ECO:0000256" key="7">
    <source>
        <dbReference type="SAM" id="MobiDB-lite"/>
    </source>
</evidence>
<evidence type="ECO:0000313" key="11">
    <source>
        <dbReference type="Proteomes" id="UP001143370"/>
    </source>
</evidence>
<name>A0A9W6J3F1_9HYPH</name>
<dbReference type="GO" id="GO:0006935">
    <property type="term" value="P:chemotaxis"/>
    <property type="evidence" value="ECO:0007669"/>
    <property type="project" value="UniProtKB-UniRule"/>
</dbReference>
<comment type="subcellular location">
    <subcellularLocation>
        <location evidence="4">Cytoplasm</location>
    </subcellularLocation>
</comment>
<dbReference type="Pfam" id="PF01339">
    <property type="entry name" value="CheB_methylest"/>
    <property type="match status" value="1"/>
</dbReference>
<evidence type="ECO:0000256" key="1">
    <source>
        <dbReference type="ARBA" id="ARBA00022500"/>
    </source>
</evidence>
<dbReference type="SUPFAM" id="SSF52738">
    <property type="entry name" value="Methylesterase CheB, C-terminal domain"/>
    <property type="match status" value="1"/>
</dbReference>
<dbReference type="Pfam" id="PF00072">
    <property type="entry name" value="Response_reg"/>
    <property type="match status" value="1"/>
</dbReference>
<dbReference type="AlphaFoldDB" id="A0A9W6J3F1"/>
<organism evidence="10 11">
    <name type="scientific">Ancylobacter dichloromethanicus</name>
    <dbReference type="NCBI Taxonomy" id="518825"/>
    <lineage>
        <taxon>Bacteria</taxon>
        <taxon>Pseudomonadati</taxon>
        <taxon>Pseudomonadota</taxon>
        <taxon>Alphaproteobacteria</taxon>
        <taxon>Hyphomicrobiales</taxon>
        <taxon>Xanthobacteraceae</taxon>
        <taxon>Ancylobacter</taxon>
    </lineage>
</organism>
<proteinExistence type="inferred from homology"/>
<evidence type="ECO:0000256" key="4">
    <source>
        <dbReference type="HAMAP-Rule" id="MF_00099"/>
    </source>
</evidence>
<dbReference type="PANTHER" id="PTHR42872:SF3">
    <property type="entry name" value="PROTEIN-GLUTAMATE METHYLESTERASE_PROTEIN-GLUTAMINE GLUTAMINASE 1"/>
    <property type="match status" value="1"/>
</dbReference>
<feature type="region of interest" description="Disordered" evidence="7">
    <location>
        <begin position="146"/>
        <end position="181"/>
    </location>
</feature>
<dbReference type="InterPro" id="IPR008248">
    <property type="entry name" value="CheB-like"/>
</dbReference>
<evidence type="ECO:0000256" key="2">
    <source>
        <dbReference type="ARBA" id="ARBA00022801"/>
    </source>
</evidence>
<gene>
    <name evidence="10" type="primary">cheB1</name>
    <name evidence="4" type="synonym">cheB</name>
    <name evidence="10" type="ORF">GCM10017643_02110</name>
</gene>
<keyword evidence="4" id="KW-0963">Cytoplasm</keyword>
<comment type="domain">
    <text evidence="4">Contains a C-terminal catalytic domain, and an N-terminal region which modulates catalytic activity.</text>
</comment>
<dbReference type="Proteomes" id="UP001143370">
    <property type="component" value="Unassembled WGS sequence"/>
</dbReference>
<dbReference type="EC" id="3.1.1.61" evidence="4"/>
<feature type="active site" evidence="4 5">
    <location>
        <position position="227"/>
    </location>
</feature>